<reference evidence="1" key="1">
    <citation type="submission" date="2023-05" db="EMBL/GenBank/DDBJ databases">
        <authorList>
            <consortium name="ELIXIR-Norway"/>
        </authorList>
    </citation>
    <scope>NUCLEOTIDE SEQUENCE</scope>
</reference>
<name>A0AC59ZPF6_RANTA</name>
<evidence type="ECO:0000313" key="2">
    <source>
        <dbReference type="Proteomes" id="UP001162501"/>
    </source>
</evidence>
<organism evidence="1 2">
    <name type="scientific">Rangifer tarandus platyrhynchus</name>
    <name type="common">Svalbard reindeer</name>
    <dbReference type="NCBI Taxonomy" id="3082113"/>
    <lineage>
        <taxon>Eukaryota</taxon>
        <taxon>Metazoa</taxon>
        <taxon>Chordata</taxon>
        <taxon>Craniata</taxon>
        <taxon>Vertebrata</taxon>
        <taxon>Euteleostomi</taxon>
        <taxon>Mammalia</taxon>
        <taxon>Eutheria</taxon>
        <taxon>Laurasiatheria</taxon>
        <taxon>Artiodactyla</taxon>
        <taxon>Ruminantia</taxon>
        <taxon>Pecora</taxon>
        <taxon>Cervidae</taxon>
        <taxon>Odocoileinae</taxon>
        <taxon>Rangifer</taxon>
    </lineage>
</organism>
<protein>
    <submittedName>
        <fullName evidence="1">Uncharacterized protein</fullName>
    </submittedName>
</protein>
<accession>A0AC59ZPF6</accession>
<dbReference type="EMBL" id="OX596116">
    <property type="protein sequence ID" value="CAN0481250.1"/>
    <property type="molecule type" value="Genomic_DNA"/>
</dbReference>
<reference evidence="1" key="2">
    <citation type="submission" date="2025-03" db="EMBL/GenBank/DDBJ databases">
        <authorList>
            <consortium name="ELIXIR-Norway"/>
            <consortium name="Elixir Norway"/>
        </authorList>
    </citation>
    <scope>NUCLEOTIDE SEQUENCE</scope>
</reference>
<gene>
    <name evidence="1" type="ORF">MRATA1EN22A_LOCUS21060</name>
</gene>
<dbReference type="Proteomes" id="UP001162501">
    <property type="component" value="Chromosome 32"/>
</dbReference>
<proteinExistence type="predicted"/>
<sequence length="144" mass="16043">MESLQASRQSTQAKTLETPQRSISLLRYFVLWAVFQEITLANPHHLVNMTWIVYNPETGEILNSTNVAPKGTWWSVLTVDLCILAADNNGFHGPSQLSDFVGSPQFGPFGLFDWAFQGDTPCTKPVCLPRWGEGSEPNCKLWGS</sequence>
<evidence type="ECO:0000313" key="1">
    <source>
        <dbReference type="EMBL" id="CAN0481250.1"/>
    </source>
</evidence>